<dbReference type="PANTHER" id="PTHR35040">
    <property type="match status" value="1"/>
</dbReference>
<dbReference type="InterPro" id="IPR036116">
    <property type="entry name" value="FN3_sf"/>
</dbReference>
<feature type="domain" description="Fibronectin type-III" evidence="4">
    <location>
        <begin position="260"/>
        <end position="350"/>
    </location>
</feature>
<dbReference type="EMBL" id="JBHRZH010000048">
    <property type="protein sequence ID" value="MFC3766097.1"/>
    <property type="molecule type" value="Genomic_DNA"/>
</dbReference>
<dbReference type="PROSITE" id="PS50853">
    <property type="entry name" value="FN3"/>
    <property type="match status" value="2"/>
</dbReference>
<dbReference type="CDD" id="cd00063">
    <property type="entry name" value="FN3"/>
    <property type="match status" value="2"/>
</dbReference>
<feature type="domain" description="Fibronectin type-III" evidence="4">
    <location>
        <begin position="357"/>
        <end position="445"/>
    </location>
</feature>
<feature type="region of interest" description="Disordered" evidence="3">
    <location>
        <begin position="428"/>
        <end position="452"/>
    </location>
</feature>
<dbReference type="PANTHER" id="PTHR35040:SF7">
    <property type="entry name" value="FIBRONECTIN TYPE-III DOMAIN-CONTAINING PROTEIN-RELATED"/>
    <property type="match status" value="1"/>
</dbReference>
<dbReference type="InterPro" id="IPR013783">
    <property type="entry name" value="Ig-like_fold"/>
</dbReference>
<sequence>MSIAQQLAVPTYFPPRDETVAYWDKLTKSGKNVSIAIANPFNGPHDLVDPNYTRVIKAAVDSGITMLGYVDIGYFGTTGHTTRLGATDPDAWLAQAQQDVNAWYELYGDAGIGGIFFDQVTNQCGTDNEYVHRISMLNAYLKELHIDAISVTNQGTGMDECYRDSADILLAFEGTLTTYREWEPPAWTLEEDPHKFWHLIYDTQTEAELTEAIILSKVRNAGYVYVTPGVMPNPWNLLPSDGYWGKHIELLEPWRRDRTPPSEPNGLRWVGRTSTTITLAWDKVPSRHGVVAYDVYDDGLRVATASKGATSAVVRDLEADSRHEFTVRARDAAGNRSGATDELRVSTLDSDRRRPQAPTGLSGIASTPTSVWLTWVPAVDPDGEVAKYDVYRDGKRILSLPPATVSIAIGALKSATTYEFHLVARDQSGNASPASAKVSLTTPPDPQTPPTP</sequence>
<keyword evidence="2" id="KW-0624">Polysaccharide degradation</keyword>
<organism evidence="5 6">
    <name type="scientific">Tenggerimyces flavus</name>
    <dbReference type="NCBI Taxonomy" id="1708749"/>
    <lineage>
        <taxon>Bacteria</taxon>
        <taxon>Bacillati</taxon>
        <taxon>Actinomycetota</taxon>
        <taxon>Actinomycetes</taxon>
        <taxon>Propionibacteriales</taxon>
        <taxon>Nocardioidaceae</taxon>
        <taxon>Tenggerimyces</taxon>
    </lineage>
</organism>
<dbReference type="SUPFAM" id="SSF49265">
    <property type="entry name" value="Fibronectin type III"/>
    <property type="match status" value="2"/>
</dbReference>
<accession>A0ABV7YM32</accession>
<evidence type="ECO:0000259" key="4">
    <source>
        <dbReference type="PROSITE" id="PS50853"/>
    </source>
</evidence>
<evidence type="ECO:0000256" key="2">
    <source>
        <dbReference type="ARBA" id="ARBA00023326"/>
    </source>
</evidence>
<evidence type="ECO:0000313" key="6">
    <source>
        <dbReference type="Proteomes" id="UP001595699"/>
    </source>
</evidence>
<keyword evidence="1" id="KW-0326">Glycosidase</keyword>
<dbReference type="Proteomes" id="UP001595699">
    <property type="component" value="Unassembled WGS sequence"/>
</dbReference>
<keyword evidence="1" id="KW-0378">Hydrolase</keyword>
<dbReference type="InterPro" id="IPR003961">
    <property type="entry name" value="FN3_dom"/>
</dbReference>
<dbReference type="Gene3D" id="2.60.40.10">
    <property type="entry name" value="Immunoglobulins"/>
    <property type="match status" value="2"/>
</dbReference>
<dbReference type="InterPro" id="IPR021986">
    <property type="entry name" value="Spherulin4"/>
</dbReference>
<keyword evidence="2" id="KW-0119">Carbohydrate metabolism</keyword>
<proteinExistence type="predicted"/>
<dbReference type="Pfam" id="PF00041">
    <property type="entry name" value="fn3"/>
    <property type="match status" value="1"/>
</dbReference>
<dbReference type="RefSeq" id="WP_205116725.1">
    <property type="nucleotide sequence ID" value="NZ_JAFBCM010000001.1"/>
</dbReference>
<name>A0ABV7YM32_9ACTN</name>
<dbReference type="Pfam" id="PF12138">
    <property type="entry name" value="Spherulin4"/>
    <property type="match status" value="1"/>
</dbReference>
<feature type="compositionally biased region" description="Pro residues" evidence="3">
    <location>
        <begin position="443"/>
        <end position="452"/>
    </location>
</feature>
<feature type="compositionally biased region" description="Basic and acidic residues" evidence="3">
    <location>
        <begin position="332"/>
        <end position="354"/>
    </location>
</feature>
<evidence type="ECO:0000256" key="3">
    <source>
        <dbReference type="SAM" id="MobiDB-lite"/>
    </source>
</evidence>
<comment type="caution">
    <text evidence="5">The sequence shown here is derived from an EMBL/GenBank/DDBJ whole genome shotgun (WGS) entry which is preliminary data.</text>
</comment>
<evidence type="ECO:0000256" key="1">
    <source>
        <dbReference type="ARBA" id="ARBA00023295"/>
    </source>
</evidence>
<reference evidence="6" key="1">
    <citation type="journal article" date="2019" name="Int. J. Syst. Evol. Microbiol.">
        <title>The Global Catalogue of Microorganisms (GCM) 10K type strain sequencing project: providing services to taxonomists for standard genome sequencing and annotation.</title>
        <authorList>
            <consortium name="The Broad Institute Genomics Platform"/>
            <consortium name="The Broad Institute Genome Sequencing Center for Infectious Disease"/>
            <person name="Wu L."/>
            <person name="Ma J."/>
        </authorList>
    </citation>
    <scope>NUCLEOTIDE SEQUENCE [LARGE SCALE GENOMIC DNA]</scope>
    <source>
        <strain evidence="6">CGMCC 4.7241</strain>
    </source>
</reference>
<protein>
    <submittedName>
        <fullName evidence="5">Spherulation-specific family 4 protein</fullName>
    </submittedName>
</protein>
<evidence type="ECO:0000313" key="5">
    <source>
        <dbReference type="EMBL" id="MFC3766097.1"/>
    </source>
</evidence>
<dbReference type="SMART" id="SM00060">
    <property type="entry name" value="FN3"/>
    <property type="match status" value="2"/>
</dbReference>
<keyword evidence="6" id="KW-1185">Reference proteome</keyword>
<feature type="region of interest" description="Disordered" evidence="3">
    <location>
        <begin position="332"/>
        <end position="363"/>
    </location>
</feature>
<gene>
    <name evidence="5" type="ORF">ACFOUW_35050</name>
</gene>